<gene>
    <name evidence="12" type="ORF">Micbo1qcDRAFT_9549</name>
</gene>
<proteinExistence type="predicted"/>
<keyword evidence="7" id="KW-0539">Nucleus</keyword>
<evidence type="ECO:0000256" key="11">
    <source>
        <dbReference type="SAM" id="MobiDB-lite"/>
    </source>
</evidence>
<keyword evidence="6" id="KW-0995">Kinetochore</keyword>
<dbReference type="OrthoDB" id="18453at2759"/>
<evidence type="ECO:0000256" key="5">
    <source>
        <dbReference type="ARBA" id="ARBA00022776"/>
    </source>
</evidence>
<dbReference type="InterPro" id="IPR007128">
    <property type="entry name" value="PMF1/Nnf1"/>
</dbReference>
<accession>A0A136JKN3</accession>
<feature type="coiled-coil region" evidence="10">
    <location>
        <begin position="214"/>
        <end position="255"/>
    </location>
</feature>
<dbReference type="GO" id="GO:0000444">
    <property type="term" value="C:MIS12/MIND type complex"/>
    <property type="evidence" value="ECO:0007669"/>
    <property type="project" value="InterPro"/>
</dbReference>
<dbReference type="PANTHER" id="PTHR15459">
    <property type="entry name" value="POLYAMINE-MODULATED FACTOR 1"/>
    <property type="match status" value="1"/>
</dbReference>
<protein>
    <submittedName>
        <fullName evidence="12">Nnf1-domain-containing protein</fullName>
    </submittedName>
</protein>
<sequence length="270" mass="29787">MATTEDVHMSSAEPVAAATTRAGSQRRSVSKEPSVPQPPSAASQQQRDPAQQPAVSQALQPPASPPLPTRHVQLTPGPRAAGFQNLLDKSLESTLKKVSWDNFAACYPTIAAQAPATLKAVQKQMIDRLGTLCRREFQSIYEQRQVVAKMNELESLISEASRRKDEAGMQGIEEPPVPPHTLPAEQVFAAHLAPHLKQQQSQLNAKLQTVQAHNAKLFDEVQRQRAEMESLVQLLEKTLEDIDNASQMMDEVADDLARETRTVEMEMAEK</sequence>
<reference evidence="13" key="1">
    <citation type="submission" date="2016-02" db="EMBL/GenBank/DDBJ databases">
        <title>Draft genome sequence of Microdochium bolleyi, a fungal endophyte of beachgrass.</title>
        <authorList>
            <consortium name="DOE Joint Genome Institute"/>
            <person name="David A.S."/>
            <person name="May G."/>
            <person name="Haridas S."/>
            <person name="Lim J."/>
            <person name="Wang M."/>
            <person name="Labutti K."/>
            <person name="Lipzen A."/>
            <person name="Barry K."/>
            <person name="Grigoriev I.V."/>
        </authorList>
    </citation>
    <scope>NUCLEOTIDE SEQUENCE [LARGE SCALE GENOMIC DNA]</scope>
    <source>
        <strain evidence="13">J235TASD1</strain>
    </source>
</reference>
<keyword evidence="5" id="KW-0498">Mitosis</keyword>
<dbReference type="STRING" id="196109.A0A136JKN3"/>
<dbReference type="PANTHER" id="PTHR15459:SF3">
    <property type="entry name" value="POLYAMINE-MODULATED FACTOR 1"/>
    <property type="match status" value="1"/>
</dbReference>
<evidence type="ECO:0000256" key="9">
    <source>
        <dbReference type="ARBA" id="ARBA00023328"/>
    </source>
</evidence>
<keyword evidence="4" id="KW-0132">Cell division</keyword>
<evidence type="ECO:0000256" key="3">
    <source>
        <dbReference type="ARBA" id="ARBA00022454"/>
    </source>
</evidence>
<feature type="compositionally biased region" description="Low complexity" evidence="11">
    <location>
        <begin position="40"/>
        <end position="61"/>
    </location>
</feature>
<keyword evidence="10" id="KW-0175">Coiled coil</keyword>
<dbReference type="EMBL" id="KQ964245">
    <property type="protein sequence ID" value="KXJ97711.1"/>
    <property type="molecule type" value="Genomic_DNA"/>
</dbReference>
<evidence type="ECO:0000313" key="13">
    <source>
        <dbReference type="Proteomes" id="UP000070501"/>
    </source>
</evidence>
<organism evidence="12 13">
    <name type="scientific">Microdochium bolleyi</name>
    <dbReference type="NCBI Taxonomy" id="196109"/>
    <lineage>
        <taxon>Eukaryota</taxon>
        <taxon>Fungi</taxon>
        <taxon>Dikarya</taxon>
        <taxon>Ascomycota</taxon>
        <taxon>Pezizomycotina</taxon>
        <taxon>Sordariomycetes</taxon>
        <taxon>Xylariomycetidae</taxon>
        <taxon>Xylariales</taxon>
        <taxon>Microdochiaceae</taxon>
        <taxon>Microdochium</taxon>
    </lineage>
</organism>
<keyword evidence="9" id="KW-0137">Centromere</keyword>
<dbReference type="AlphaFoldDB" id="A0A136JKN3"/>
<evidence type="ECO:0000256" key="2">
    <source>
        <dbReference type="ARBA" id="ARBA00004629"/>
    </source>
</evidence>
<keyword evidence="8" id="KW-0131">Cell cycle</keyword>
<keyword evidence="13" id="KW-1185">Reference proteome</keyword>
<evidence type="ECO:0000256" key="4">
    <source>
        <dbReference type="ARBA" id="ARBA00022618"/>
    </source>
</evidence>
<evidence type="ECO:0000256" key="7">
    <source>
        <dbReference type="ARBA" id="ARBA00023242"/>
    </source>
</evidence>
<evidence type="ECO:0000313" key="12">
    <source>
        <dbReference type="EMBL" id="KXJ97711.1"/>
    </source>
</evidence>
<evidence type="ECO:0000256" key="1">
    <source>
        <dbReference type="ARBA" id="ARBA00004123"/>
    </source>
</evidence>
<dbReference type="GO" id="GO:0005634">
    <property type="term" value="C:nucleus"/>
    <property type="evidence" value="ECO:0007669"/>
    <property type="project" value="UniProtKB-SubCell"/>
</dbReference>
<feature type="region of interest" description="Disordered" evidence="11">
    <location>
        <begin position="1"/>
        <end position="78"/>
    </location>
</feature>
<keyword evidence="3" id="KW-0158">Chromosome</keyword>
<dbReference type="Pfam" id="PF03980">
    <property type="entry name" value="Nnf1"/>
    <property type="match status" value="1"/>
</dbReference>
<dbReference type="GO" id="GO:0007059">
    <property type="term" value="P:chromosome segregation"/>
    <property type="evidence" value="ECO:0007669"/>
    <property type="project" value="TreeGrafter"/>
</dbReference>
<name>A0A136JKN3_9PEZI</name>
<evidence type="ECO:0000256" key="8">
    <source>
        <dbReference type="ARBA" id="ARBA00023306"/>
    </source>
</evidence>
<comment type="subcellular location">
    <subcellularLocation>
        <location evidence="2">Chromosome</location>
        <location evidence="2">Centromere</location>
        <location evidence="2">Kinetochore</location>
    </subcellularLocation>
    <subcellularLocation>
        <location evidence="1">Nucleus</location>
    </subcellularLocation>
</comment>
<dbReference type="InParanoid" id="A0A136JKN3"/>
<evidence type="ECO:0000256" key="10">
    <source>
        <dbReference type="SAM" id="Coils"/>
    </source>
</evidence>
<dbReference type="FunCoup" id="A0A136JKN3">
    <property type="interactions" value="34"/>
</dbReference>
<dbReference type="Proteomes" id="UP000070501">
    <property type="component" value="Unassembled WGS sequence"/>
</dbReference>
<dbReference type="GO" id="GO:0051301">
    <property type="term" value="P:cell division"/>
    <property type="evidence" value="ECO:0007669"/>
    <property type="project" value="UniProtKB-KW"/>
</dbReference>
<evidence type="ECO:0000256" key="6">
    <source>
        <dbReference type="ARBA" id="ARBA00022838"/>
    </source>
</evidence>